<gene>
    <name evidence="1" type="ORF">TNCV_1358441</name>
</gene>
<protein>
    <submittedName>
        <fullName evidence="1">Uncharacterized protein</fullName>
    </submittedName>
</protein>
<proteinExistence type="predicted"/>
<evidence type="ECO:0000313" key="2">
    <source>
        <dbReference type="Proteomes" id="UP000887159"/>
    </source>
</evidence>
<organism evidence="1 2">
    <name type="scientific">Trichonephila clavipes</name>
    <name type="common">Golden silk orbweaver</name>
    <name type="synonym">Nephila clavipes</name>
    <dbReference type="NCBI Taxonomy" id="2585209"/>
    <lineage>
        <taxon>Eukaryota</taxon>
        <taxon>Metazoa</taxon>
        <taxon>Ecdysozoa</taxon>
        <taxon>Arthropoda</taxon>
        <taxon>Chelicerata</taxon>
        <taxon>Arachnida</taxon>
        <taxon>Araneae</taxon>
        <taxon>Araneomorphae</taxon>
        <taxon>Entelegynae</taxon>
        <taxon>Araneoidea</taxon>
        <taxon>Nephilidae</taxon>
        <taxon>Trichonephila</taxon>
    </lineage>
</organism>
<keyword evidence="2" id="KW-1185">Reference proteome</keyword>
<comment type="caution">
    <text evidence="1">The sequence shown here is derived from an EMBL/GenBank/DDBJ whole genome shotgun (WGS) entry which is preliminary data.</text>
</comment>
<evidence type="ECO:0000313" key="1">
    <source>
        <dbReference type="EMBL" id="GFY08440.1"/>
    </source>
</evidence>
<accession>A0A8X6SBR0</accession>
<sequence>MGQEHTGSEFFWGHLKSLVYKTPVATTEDQWRPRTSELYDLFTIMSDISDFMDFSPTRQSKVAACEKLRDTVHSISAMHSSISEGARTPTKKNSFLELYQMTSFDLAKKKDELVSELKTLPPCTRDDCKEHKIPPIVEDSNVSESTLDKTNHNVKKKNKIKSERIELRNPRRNLFFRKRRLGPSLPFLPRTR</sequence>
<dbReference type="Proteomes" id="UP000887159">
    <property type="component" value="Unassembled WGS sequence"/>
</dbReference>
<reference evidence="1" key="1">
    <citation type="submission" date="2020-08" db="EMBL/GenBank/DDBJ databases">
        <title>Multicomponent nature underlies the extraordinary mechanical properties of spider dragline silk.</title>
        <authorList>
            <person name="Kono N."/>
            <person name="Nakamura H."/>
            <person name="Mori M."/>
            <person name="Yoshida Y."/>
            <person name="Ohtoshi R."/>
            <person name="Malay A.D."/>
            <person name="Moran D.A.P."/>
            <person name="Tomita M."/>
            <person name="Numata K."/>
            <person name="Arakawa K."/>
        </authorList>
    </citation>
    <scope>NUCLEOTIDE SEQUENCE</scope>
</reference>
<name>A0A8X6SBR0_TRICX</name>
<dbReference type="EMBL" id="BMAU01021280">
    <property type="protein sequence ID" value="GFY08440.1"/>
    <property type="molecule type" value="Genomic_DNA"/>
</dbReference>
<dbReference type="AlphaFoldDB" id="A0A8X6SBR0"/>